<comment type="caution">
    <text evidence="2">The sequence shown here is derived from an EMBL/GenBank/DDBJ whole genome shotgun (WGS) entry which is preliminary data.</text>
</comment>
<organism evidence="2 3">
    <name type="scientific">Kribbella karoonensis</name>
    <dbReference type="NCBI Taxonomy" id="324851"/>
    <lineage>
        <taxon>Bacteria</taxon>
        <taxon>Bacillati</taxon>
        <taxon>Actinomycetota</taxon>
        <taxon>Actinomycetes</taxon>
        <taxon>Propionibacteriales</taxon>
        <taxon>Kribbellaceae</taxon>
        <taxon>Kribbella</taxon>
    </lineage>
</organism>
<keyword evidence="3" id="KW-1185">Reference proteome</keyword>
<gene>
    <name evidence="2" type="ORF">GCM10009742_07220</name>
</gene>
<dbReference type="RefSeq" id="WP_344187896.1">
    <property type="nucleotide sequence ID" value="NZ_BAAAND010000001.1"/>
</dbReference>
<dbReference type="InterPro" id="IPR014729">
    <property type="entry name" value="Rossmann-like_a/b/a_fold"/>
</dbReference>
<evidence type="ECO:0000256" key="1">
    <source>
        <dbReference type="SAM" id="MobiDB-lite"/>
    </source>
</evidence>
<accession>A0ABN2D334</accession>
<reference evidence="2 3" key="1">
    <citation type="journal article" date="2019" name="Int. J. Syst. Evol. Microbiol.">
        <title>The Global Catalogue of Microorganisms (GCM) 10K type strain sequencing project: providing services to taxonomists for standard genome sequencing and annotation.</title>
        <authorList>
            <consortium name="The Broad Institute Genomics Platform"/>
            <consortium name="The Broad Institute Genome Sequencing Center for Infectious Disease"/>
            <person name="Wu L."/>
            <person name="Ma J."/>
        </authorList>
    </citation>
    <scope>NUCLEOTIDE SEQUENCE [LARGE SCALE GENOMIC DNA]</scope>
    <source>
        <strain evidence="2 3">JCM 14304</strain>
    </source>
</reference>
<evidence type="ECO:0008006" key="4">
    <source>
        <dbReference type="Google" id="ProtNLM"/>
    </source>
</evidence>
<name>A0ABN2D334_9ACTN</name>
<dbReference type="Gene3D" id="3.40.50.620">
    <property type="entry name" value="HUPs"/>
    <property type="match status" value="1"/>
</dbReference>
<protein>
    <recommendedName>
        <fullName evidence="4">Universal stress protein</fullName>
    </recommendedName>
</protein>
<dbReference type="Proteomes" id="UP001500190">
    <property type="component" value="Unassembled WGS sequence"/>
</dbReference>
<evidence type="ECO:0000313" key="3">
    <source>
        <dbReference type="Proteomes" id="UP001500190"/>
    </source>
</evidence>
<dbReference type="EMBL" id="BAAAND010000001">
    <property type="protein sequence ID" value="GAA1567856.1"/>
    <property type="molecule type" value="Genomic_DNA"/>
</dbReference>
<feature type="region of interest" description="Disordered" evidence="1">
    <location>
        <begin position="1"/>
        <end position="22"/>
    </location>
</feature>
<dbReference type="SUPFAM" id="SSF52402">
    <property type="entry name" value="Adenine nucleotide alpha hydrolases-like"/>
    <property type="match status" value="1"/>
</dbReference>
<proteinExistence type="predicted"/>
<evidence type="ECO:0000313" key="2">
    <source>
        <dbReference type="EMBL" id="GAA1567856.1"/>
    </source>
</evidence>
<sequence length="157" mass="17582">MPRLDKSPHPGEAFQEADNTTGGTGDWFDVAVLVENELSSSSARRMTELYQIKNTSLRYHLVRPLGDPSARTHGLREDAERLMQKSVERMEALQAPVTGVVSEQEPVGALLEVVATTRSQEVVIVTRRHRLATLLHRDLASQVRARVTIPLIHLIER</sequence>